<dbReference type="PANTHER" id="PTHR13195">
    <property type="entry name" value="PSEUDOURIDINE SYNTHASE-RELATED"/>
    <property type="match status" value="1"/>
</dbReference>
<evidence type="ECO:0000256" key="1">
    <source>
        <dbReference type="ARBA" id="ARBA00008999"/>
    </source>
</evidence>
<dbReference type="OrthoDB" id="9995526at2759"/>
<name>A0A151J2S7_9HYME</name>
<proteinExistence type="inferred from homology"/>
<dbReference type="PANTHER" id="PTHR13195:SF0">
    <property type="entry name" value="PSEUDOURIDYLATE SYNTHASE TRUB2, MITOCHONDRIAL"/>
    <property type="match status" value="1"/>
</dbReference>
<dbReference type="KEGG" id="tcz:108764158"/>
<dbReference type="AlphaFoldDB" id="A0A151J2S7"/>
<accession>A0A151J2S7</accession>
<dbReference type="InterPro" id="IPR039048">
    <property type="entry name" value="Trub2"/>
</dbReference>
<dbReference type="GO" id="GO:0009982">
    <property type="term" value="F:pseudouridine synthase activity"/>
    <property type="evidence" value="ECO:0007669"/>
    <property type="project" value="InterPro"/>
</dbReference>
<evidence type="ECO:0000259" key="2">
    <source>
        <dbReference type="Pfam" id="PF01509"/>
    </source>
</evidence>
<dbReference type="GO" id="GO:0001522">
    <property type="term" value="P:pseudouridine synthesis"/>
    <property type="evidence" value="ECO:0007669"/>
    <property type="project" value="InterPro"/>
</dbReference>
<keyword evidence="4" id="KW-1185">Reference proteome</keyword>
<dbReference type="STRING" id="471704.A0A151J2S7"/>
<dbReference type="GO" id="GO:0003723">
    <property type="term" value="F:RNA binding"/>
    <property type="evidence" value="ECO:0007669"/>
    <property type="project" value="InterPro"/>
</dbReference>
<dbReference type="InterPro" id="IPR002501">
    <property type="entry name" value="PsdUridine_synth_N"/>
</dbReference>
<organism evidence="3 4">
    <name type="scientific">Trachymyrmex cornetzi</name>
    <dbReference type="NCBI Taxonomy" id="471704"/>
    <lineage>
        <taxon>Eukaryota</taxon>
        <taxon>Metazoa</taxon>
        <taxon>Ecdysozoa</taxon>
        <taxon>Arthropoda</taxon>
        <taxon>Hexapoda</taxon>
        <taxon>Insecta</taxon>
        <taxon>Pterygota</taxon>
        <taxon>Neoptera</taxon>
        <taxon>Endopterygota</taxon>
        <taxon>Hymenoptera</taxon>
        <taxon>Apocrita</taxon>
        <taxon>Aculeata</taxon>
        <taxon>Formicoidea</taxon>
        <taxon>Formicidae</taxon>
        <taxon>Myrmicinae</taxon>
        <taxon>Trachymyrmex</taxon>
    </lineage>
</organism>
<gene>
    <name evidence="3" type="ORF">ALC57_11257</name>
</gene>
<feature type="domain" description="Pseudouridine synthase II N-terminal" evidence="2">
    <location>
        <begin position="110"/>
        <end position="237"/>
    </location>
</feature>
<comment type="similarity">
    <text evidence="1">Belongs to the pseudouridine synthase TruB family.</text>
</comment>
<dbReference type="EMBL" id="KQ980336">
    <property type="protein sequence ID" value="KYN16489.1"/>
    <property type="molecule type" value="Genomic_DNA"/>
</dbReference>
<dbReference type="GO" id="GO:0006396">
    <property type="term" value="P:RNA processing"/>
    <property type="evidence" value="ECO:0007669"/>
    <property type="project" value="InterPro"/>
</dbReference>
<dbReference type="Pfam" id="PF01509">
    <property type="entry name" value="TruB_N"/>
    <property type="match status" value="1"/>
</dbReference>
<dbReference type="Proteomes" id="UP000078492">
    <property type="component" value="Unassembled WGS sequence"/>
</dbReference>
<dbReference type="Gene3D" id="3.30.2350.10">
    <property type="entry name" value="Pseudouridine synthase"/>
    <property type="match status" value="1"/>
</dbReference>
<dbReference type="InterPro" id="IPR020103">
    <property type="entry name" value="PsdUridine_synth_cat_dom_sf"/>
</dbReference>
<dbReference type="SUPFAM" id="SSF55120">
    <property type="entry name" value="Pseudouridine synthase"/>
    <property type="match status" value="1"/>
</dbReference>
<evidence type="ECO:0000313" key="4">
    <source>
        <dbReference type="Proteomes" id="UP000078492"/>
    </source>
</evidence>
<sequence length="318" mass="36616">MINTLSSKMEKLVFDSRIAWKALNGIFAVYKPPMVTYLGVRDTIIHRLCEDLNSMRIRRPIKHVCIEGDTTKTMKVFTHPSYVDHPLVVGPRYQPKDFVLICANYLSRDMSGLMVCGINGGGKWVHKLKESKSPTSYRVKGLLGQATDTYFITGKIVEKSTYKYIKRDAIDKICASMQAVHQRKMFELCGLDMQSQAAYELAVQGPIRPVDINIPMIYNIKCIDFKSPEFTLEIICINENDMYLKTLIHDLGMQLHSVATCTQIQCFRYALFDLNLTLLKKHWELENFCNNIIQCNTIINENRYLLKQDSPILIERNN</sequence>
<protein>
    <submittedName>
        <fullName evidence="3">Putative tRNA pseudouridine synthase 2</fullName>
    </submittedName>
</protein>
<reference evidence="3 4" key="1">
    <citation type="submission" date="2015-09" db="EMBL/GenBank/DDBJ databases">
        <title>Trachymyrmex cornetzi WGS genome.</title>
        <authorList>
            <person name="Nygaard S."/>
            <person name="Hu H."/>
            <person name="Boomsma J."/>
            <person name="Zhang G."/>
        </authorList>
    </citation>
    <scope>NUCLEOTIDE SEQUENCE [LARGE SCALE GENOMIC DNA]</scope>
    <source>
        <strain evidence="3">Tcor2-1</strain>
        <tissue evidence="3">Whole body</tissue>
    </source>
</reference>
<evidence type="ECO:0000313" key="3">
    <source>
        <dbReference type="EMBL" id="KYN16489.1"/>
    </source>
</evidence>